<reference evidence="6 7" key="1">
    <citation type="submission" date="2021-08" db="EMBL/GenBank/DDBJ databases">
        <title>Novel members of of the genus Stenotrophomonas from differernt environment.</title>
        <authorList>
            <person name="Deng Y."/>
        </authorList>
    </citation>
    <scope>NUCLEOTIDE SEQUENCE [LARGE SCALE GENOMIC DNA]</scope>
    <source>
        <strain evidence="6 7">CPCC 101365</strain>
    </source>
</reference>
<proteinExistence type="predicted"/>
<dbReference type="InterPro" id="IPR011766">
    <property type="entry name" value="TPP_enzyme_TPP-bd"/>
</dbReference>
<name>A0ABT0SI60_9GAMM</name>
<dbReference type="Proteomes" id="UP001431235">
    <property type="component" value="Unassembled WGS sequence"/>
</dbReference>
<keyword evidence="2" id="KW-0786">Thiamine pyrophosphate</keyword>
<evidence type="ECO:0000313" key="7">
    <source>
        <dbReference type="Proteomes" id="UP001431235"/>
    </source>
</evidence>
<evidence type="ECO:0000313" key="6">
    <source>
        <dbReference type="EMBL" id="MCL7714937.1"/>
    </source>
</evidence>
<dbReference type="Pfam" id="PF02775">
    <property type="entry name" value="TPP_enzyme_C"/>
    <property type="match status" value="1"/>
</dbReference>
<dbReference type="Gene3D" id="3.40.50.970">
    <property type="match status" value="2"/>
</dbReference>
<keyword evidence="3 6" id="KW-0456">Lyase</keyword>
<feature type="domain" description="Thiamine pyrophosphate enzyme N-terminal TPP-binding" evidence="5">
    <location>
        <begin position="7"/>
        <end position="117"/>
    </location>
</feature>
<dbReference type="InterPro" id="IPR051818">
    <property type="entry name" value="TPP_dependent_decarboxylase"/>
</dbReference>
<keyword evidence="7" id="KW-1185">Reference proteome</keyword>
<accession>A0ABT0SI60</accession>
<dbReference type="InterPro" id="IPR029061">
    <property type="entry name" value="THDP-binding"/>
</dbReference>
<dbReference type="InterPro" id="IPR000399">
    <property type="entry name" value="TPP-bd_CS"/>
</dbReference>
<evidence type="ECO:0000259" key="5">
    <source>
        <dbReference type="Pfam" id="PF02776"/>
    </source>
</evidence>
<dbReference type="EMBL" id="JAIKTS010000003">
    <property type="protein sequence ID" value="MCL7714937.1"/>
    <property type="molecule type" value="Genomic_DNA"/>
</dbReference>
<dbReference type="CDD" id="cd07035">
    <property type="entry name" value="TPP_PYR_POX_like"/>
    <property type="match status" value="1"/>
</dbReference>
<dbReference type="RefSeq" id="WP_250064223.1">
    <property type="nucleotide sequence ID" value="NZ_JAIKTS010000003.1"/>
</dbReference>
<dbReference type="Pfam" id="PF02776">
    <property type="entry name" value="TPP_enzyme_N"/>
    <property type="match status" value="1"/>
</dbReference>
<dbReference type="EC" id="4.1.1.82" evidence="6"/>
<dbReference type="NCBIfam" id="TIGR03297">
    <property type="entry name" value="Ppyr-DeCO2ase"/>
    <property type="match status" value="1"/>
</dbReference>
<dbReference type="PANTHER" id="PTHR42818:SF1">
    <property type="entry name" value="SULFOPYRUVATE DECARBOXYLASE"/>
    <property type="match status" value="1"/>
</dbReference>
<dbReference type="PROSITE" id="PS00187">
    <property type="entry name" value="TPP_ENZYMES"/>
    <property type="match status" value="1"/>
</dbReference>
<dbReference type="CDD" id="cd03371">
    <property type="entry name" value="TPP_PpyrDC"/>
    <property type="match status" value="1"/>
</dbReference>
<dbReference type="InterPro" id="IPR012001">
    <property type="entry name" value="Thiamin_PyroP_enz_TPP-bd_dom"/>
</dbReference>
<organism evidence="6 7">
    <name type="scientific">Stenotrophomonas mori</name>
    <dbReference type="NCBI Taxonomy" id="2871096"/>
    <lineage>
        <taxon>Bacteria</taxon>
        <taxon>Pseudomonadati</taxon>
        <taxon>Pseudomonadota</taxon>
        <taxon>Gammaproteobacteria</taxon>
        <taxon>Lysobacterales</taxon>
        <taxon>Lysobacteraceae</taxon>
        <taxon>Stenotrophomonas</taxon>
    </lineage>
</organism>
<dbReference type="PANTHER" id="PTHR42818">
    <property type="entry name" value="SULFOPYRUVATE DECARBOXYLASE SUBUNIT ALPHA"/>
    <property type="match status" value="1"/>
</dbReference>
<evidence type="ECO:0000259" key="4">
    <source>
        <dbReference type="Pfam" id="PF02775"/>
    </source>
</evidence>
<feature type="domain" description="Thiamine pyrophosphate enzyme TPP-binding" evidence="4">
    <location>
        <begin position="214"/>
        <end position="345"/>
    </location>
</feature>
<dbReference type="InterPro" id="IPR017684">
    <property type="entry name" value="Phosphono-pyrv_decarboxylase"/>
</dbReference>
<dbReference type="GO" id="GO:0033980">
    <property type="term" value="F:phosphonopyruvate decarboxylase activity"/>
    <property type="evidence" value="ECO:0007669"/>
    <property type="project" value="UniProtKB-EC"/>
</dbReference>
<evidence type="ECO:0000256" key="2">
    <source>
        <dbReference type="ARBA" id="ARBA00023052"/>
    </source>
</evidence>
<comment type="caution">
    <text evidence="6">The sequence shown here is derived from an EMBL/GenBank/DDBJ whole genome shotgun (WGS) entry which is preliminary data.</text>
</comment>
<dbReference type="SUPFAM" id="SSF52518">
    <property type="entry name" value="Thiamin diphosphate-binding fold (THDP-binding)"/>
    <property type="match status" value="2"/>
</dbReference>
<gene>
    <name evidence="6" type="primary">aepY</name>
    <name evidence="6" type="ORF">K5L01_09800</name>
</gene>
<protein>
    <submittedName>
        <fullName evidence="6">Phosphonopyruvate decarboxylase</fullName>
        <ecNumber evidence="6">4.1.1.82</ecNumber>
    </submittedName>
</protein>
<evidence type="ECO:0000256" key="3">
    <source>
        <dbReference type="ARBA" id="ARBA00023239"/>
    </source>
</evidence>
<sequence>MLQPATVFQQFRDQGVRLFTGVPDSLLADFCAYVTDHAPSEDHVITANEGNAIALAAGHYLGTGEPALVYMQNSGLGNAVNPLLSLADEEVYSIPMLLLIGWRGEPGVKDEPQHVKQGRVMTAMLDAMEVPWFELDAGMEDAGEVIARASTLMRERMAPVALLVRKGAFAKYALQKDVVTDFPMNREAAVKCVVDALGADDVVIATTGKTSRELYEYRAARGDGQGSDFLTVGAMGHTASIAMGVARRQPDRRIVCMDGDGSVLMHMGALAIMGQSALRNLVHVVINNGAHDSVGGQPTVGFEMDLVGVAKACGYCDAISVAEPDGVQAALSALAGRDGVVLLEIRVNKGARDDLGRPKSGPVENRDVLMKKLGV</sequence>
<keyword evidence="1" id="KW-0210">Decarboxylase</keyword>
<evidence type="ECO:0000256" key="1">
    <source>
        <dbReference type="ARBA" id="ARBA00022793"/>
    </source>
</evidence>